<sequence>MNIKTAVFMGIIFYSLTILIHFLIISKSIPFTWVNGGRSESFAEQLPISVVNTVISIIGMVFTLFVGKFKLNKYKRGITLICWFFVALWSFGFIQQLFGTPFEKMVCSIVLLLGVISHLRMAIEKKEM</sequence>
<evidence type="ECO:0000313" key="3">
    <source>
        <dbReference type="Proteomes" id="UP000441354"/>
    </source>
</evidence>
<feature type="transmembrane region" description="Helical" evidence="1">
    <location>
        <begin position="7"/>
        <end position="26"/>
    </location>
</feature>
<reference evidence="2 3" key="1">
    <citation type="journal article" date="2014" name="Arch. Microbiol.">
        <title>Bacillus mesophilum sp. nov., strain IITR-54T, a novel 4-chlorobiphenyl dechlorinating bacterium.</title>
        <authorList>
            <person name="Manickam N."/>
            <person name="Singh N.K."/>
            <person name="Bajaj A."/>
            <person name="Kumar R.M."/>
            <person name="Kaur G."/>
            <person name="Kaur N."/>
            <person name="Bala M."/>
            <person name="Kumar A."/>
            <person name="Mayilraj S."/>
        </authorList>
    </citation>
    <scope>NUCLEOTIDE SEQUENCE [LARGE SCALE GENOMIC DNA]</scope>
    <source>
        <strain evidence="2 3">IITR-54</strain>
    </source>
</reference>
<keyword evidence="1" id="KW-0812">Transmembrane</keyword>
<organism evidence="2 3">
    <name type="scientific">Bacillus mesophilum</name>
    <dbReference type="NCBI Taxonomy" id="1071718"/>
    <lineage>
        <taxon>Bacteria</taxon>
        <taxon>Bacillati</taxon>
        <taxon>Bacillota</taxon>
        <taxon>Bacilli</taxon>
        <taxon>Bacillales</taxon>
        <taxon>Bacillaceae</taxon>
        <taxon>Bacillus</taxon>
    </lineage>
</organism>
<evidence type="ECO:0000256" key="1">
    <source>
        <dbReference type="SAM" id="Phobius"/>
    </source>
</evidence>
<dbReference type="AlphaFoldDB" id="A0A7V7UVE2"/>
<proteinExistence type="predicted"/>
<dbReference type="EMBL" id="WBOT01000003">
    <property type="protein sequence ID" value="KAB2332721.1"/>
    <property type="molecule type" value="Genomic_DNA"/>
</dbReference>
<protein>
    <submittedName>
        <fullName evidence="2">Uncharacterized protein</fullName>
    </submittedName>
</protein>
<dbReference type="RefSeq" id="WP_151574015.1">
    <property type="nucleotide sequence ID" value="NZ_WBOT01000003.1"/>
</dbReference>
<keyword evidence="3" id="KW-1185">Reference proteome</keyword>
<dbReference type="OrthoDB" id="2453682at2"/>
<name>A0A7V7UVE2_9BACI</name>
<gene>
    <name evidence="2" type="ORF">F7732_11585</name>
</gene>
<feature type="transmembrane region" description="Helical" evidence="1">
    <location>
        <begin position="46"/>
        <end position="66"/>
    </location>
</feature>
<keyword evidence="1" id="KW-1133">Transmembrane helix</keyword>
<dbReference type="Proteomes" id="UP000441354">
    <property type="component" value="Unassembled WGS sequence"/>
</dbReference>
<accession>A0A7V7UVE2</accession>
<comment type="caution">
    <text evidence="2">The sequence shown here is derived from an EMBL/GenBank/DDBJ whole genome shotgun (WGS) entry which is preliminary data.</text>
</comment>
<keyword evidence="1" id="KW-0472">Membrane</keyword>
<feature type="transmembrane region" description="Helical" evidence="1">
    <location>
        <begin position="78"/>
        <end position="99"/>
    </location>
</feature>
<feature type="transmembrane region" description="Helical" evidence="1">
    <location>
        <begin position="105"/>
        <end position="123"/>
    </location>
</feature>
<evidence type="ECO:0000313" key="2">
    <source>
        <dbReference type="EMBL" id="KAB2332721.1"/>
    </source>
</evidence>